<name>A0AA84ZCJ4_9TREM</name>
<feature type="coiled-coil region" evidence="1">
    <location>
        <begin position="1195"/>
        <end position="1229"/>
    </location>
</feature>
<feature type="region of interest" description="Disordered" evidence="2">
    <location>
        <begin position="1929"/>
        <end position="1951"/>
    </location>
</feature>
<feature type="coiled-coil region" evidence="1">
    <location>
        <begin position="1553"/>
        <end position="1594"/>
    </location>
</feature>
<reference evidence="4" key="1">
    <citation type="submission" date="2023-11" db="UniProtKB">
        <authorList>
            <consortium name="WormBaseParasite"/>
        </authorList>
    </citation>
    <scope>IDENTIFICATION</scope>
</reference>
<sequence>MEKFIHLLPIKLKDLTDITEKTSEIENNLNHIQLQLNELEQKQKNLFLETDIHTWECSSLYLEFNDCRGHLTFTNGQVNDLERALNLQDNRGMSILNKFSVEELYNEIKDFNDRLNNTEKVIKRKLIHKQSINETFTTLKQQMDEIQIALKDLKYATSTSGRISKEDLLNLLDNLKTLRCKYTESIQTNDRRCQNFLNSAASQGDGDMLLNEMKMKISQMKSDLNEYCTEIDNEMQQLDIQLNKSLTNLYEIEEKTKQTDQWLINQERRLTTLSTGPLTQSCDTVDSISEQLKSHQQWVDECKNLLESIKKYSEKHNLKPERDDVDSVFETESPLSDLVGMMYKRMEHLEADTKKVYNIAEEQLKNINSFSIQLESSYQWLHQCYHEHNEIINNLINNNDKSNQINLFNQLQMKYQYLMNFSTLLNKEGNIQLIQCQNELQHLIDFNDHYDNTSMIILARKELSKFQLELNNITNENDKELKEIEAQINRQSKFLSNIEAEEKWLNDIENKINQDHNHLNNFQSTAELLQDIQTKTDRYNQLLSNVNTHDQQIDEQLLPEAQSLKDSLSLQRIDNLKGNIKDLKQNLEKMFSDMNTQATSIHNFQQAVENFRFNLKNFERQRSSILEIQTVSYVNMESDCQLLETSYVNMKNQIENLLTNQSELKIQLNHIEYLSQFIQSIPNNNDFNQCQHEMEQFFNKLHQNFNEIQLILLKFIKLNELIKNFKNFLNNNHKQFLFILNKQSIISINYDLNQLLQFYQLNLNEIQFICNNFGIELSCESSSKRNQSCKLSIIENEINNLLNDLIQMDIKHSTFFISLKNDLYQQINQLTNDLFNQLNQLTQLNNNLNILFTYYNEGQNNIDLIQKEYQTICLKQNIDCYDELIQSINQLINQLQIKMDPIEITLNKTIENISIKYSSIIINNILTNYLKQFINKKDLLINNMKETIELYKQSNEIVINYINHFNQLNNELNQLKNSFNQLSYITIIDQINNIDFNQQLNMITEQYTILYNRYNNLYENFNKTNIKSYKINELLSMNSSIIQQINENLIEFKQNYELHKNNYEFIQNKLNQSIDYLNQYQLEIQKIIDQFMINSMNNLSLEQIINNLLIDFTEYKNDLNTIQQIINKNDENLIDHKNIKKMNDLYQLIIEIIQLNKTSVSSLSSSTSSTTTTTANQLVNWNNFLNHLNNLIEWIENTTNEFKVIQLNYQKLLNKIEQFNKNYDEISKLIDEKSQHLQIDLNYLIQNQKSIKSIIMNDLNNIKQYQLFNLMNNFQSIKQQSNQLFNKPQSTNIKFKFMDDHYIQEFITQMEQSLQLLSNQLNDNIIKCKILLTDEYEINKLYKSIQDWIISYENDVKNIEDNISEMIIEPKYQQQLNLSPTHKTIEKHLSSINNIEENYSQGENLLDIFMNKFNQYDELCNNIELKELHNRIVTLDKSRINNIKTNLLQIKSNLDNLTSKGNDIDEQLTKYEQSIEKSKQTSMIFKINKLEDLLIEETFMDTMKWNDLLIELEGFKRDILDPYEILHNKATLKPSKDYVNNFKLRYDKCLAIVKDKIKEFENYTLKLKKLKQNVEDFNRSLEGANIKYKTLTNQFKIEFDEQYTHCKLSEICQSVMKIIQQTIVNLKEYDLNIIGKLQTTEKDISSQVIECELKSALENSFMFDRFISLKTELTDYTNNLNELYNQLNNLNTDIVNYEQWFDNLDKQYQQTKIEYTIENILLNKSNLYQSITDISIHELEKESNHNSTHLAQFHLQYQKLLQTLYELRKLFIEYNPSINILSEKLLTFIRQIINIHKSFTKINIHNHSNEQMIINPIIYGIDIIEQNCNHIKQCNQYLINNINYDINIIQIKLTYFNQLIQSNKDLDLWIKDILQLINQIKQDNNDKNQYYNDNHHHHNNRIDEIQLKLDIGKTYLKSIHEWIEQLKQQEQEQQQQHQHHHQDHHHKDQQQYQTNEINTLINDLLNQQYKRSEQIYQYIIQLINNIKNQQNQYNELIKIYEIEYNSYENWFKQWKNNLYLIQLNITKLFINLKQFNKFHIIDIEINRFIDSLNELNKELLDKQTILLKINNNHNHNELINKFNLNQSYEKNFLLLINEIKENQYSIEEIINCLKCIKIKLKELIMNLKNSKQWIEEISEQFSRIKEGKNPIKISPYPSKNDSNKLEYWKTNNSMNTQLLLTNYNEKNELQSITPSPSPSSSSSSFLIDQLLKQSHFKMDLLQNFINEINKTSSIIADNINHLLNELENDLLKLNINDTIIIDEIHNRQNSIEQLLIHIIDYKNDLNLFINQLNQFNNKLNEFKQSFMNYLIKIKKINQQSINNMNNLSINQLINEKNNQLMIDIYYPLDEIIQNYQVFQSELMSQKSELTQLNSLCESIQQRTNESGVKNSLNQLLIQYHSLIKSCEDVLSKLQLVFMENREFQVLCNNIRNFLNNLTTELKSININEQNINLSENHLNTITSIREKLRSYQPKLLELSDRADRICRASSTAALTMNQIFMTHSSQLDINDSVNTPVFTGYDHQNQLSINQNEINNLQTETIGSKAKRQLNEFRNEFNEINQQITEYQEKLNVMVNEQKNLSELYNDLRNWIDKTEKKLNILESGMLLNQTEINEPNIRPLIHESIKFNENNWNTYIQQITALNKELNEYSQKYERFCENIPDTTKINGQTNKFNQLTGRFTEMKGRIQQFTTWINTIQQNYSAFRDSTQTIERWMNSINFRLMSAGNNNTNSNLTGNLSAYQDSTIQIDQFMKEINKEGKSLLENTHQLIHLLIHNITKDQTIITRTNRICESITCPYRDIPIDHSIIDNWKYLVNSSNDEKLFDRMILDILEKNKEIEINYMNIHSNAQSIKSRLDDQFNRFKAYIDSLNSVATFILNDLQSWWKRLSVISQSSVAVATITGISTTNQLITTSDPISSNSYNVTGLTTYPNKSFINYQIDRLKQLTDDKPLAKAVSLEDVGHQLAMTLAMQSQLITMKRELSTLGYKCGMSSVEIDYISQEGDKSSDNKGNSSDQTLVKLLAKHVQNAIDIENRKLECHTEQLRELRTKWEHYVKERDIFSRWLSERQTACHHLLELRSRSTQPEDEESRALEFIQKFPTIYKDFLNTLKDKEKQINQLINIYQELIQHHSQITDPLLDRLNTEFKNLLNQTMTRIKRVEKEKNERKPVEESHSEYRGRIPILPEKAEALVHSSAKTLKHTKLLNELAKSVNQLKNEVITSEVDAQRNYLVDQRDYSFPSNTITSSSNQLSNNNLQQRISTESIRRNLPSFNYYPIIQLNKQSIINKYHKSSFDDIPNWCNDDMKISSYSYDNKQPIDLISSHYFKNDLSQYTTSKPCIHLPLKDELHNEQKRLNTSPYSSSYKSSIPKPDTFMKSLSSKKTNLTPSHASRSISRNTNVPSDTRQRIISQTQSLNNKSTQMTTSSFNDNTSLLRTKNVAKRLNTNTDNKSYPIY</sequence>
<evidence type="ECO:0000313" key="4">
    <source>
        <dbReference type="WBParaSite" id="SMRG1_20870.1"/>
    </source>
</evidence>
<organism evidence="3 4">
    <name type="scientific">Schistosoma margrebowiei</name>
    <dbReference type="NCBI Taxonomy" id="48269"/>
    <lineage>
        <taxon>Eukaryota</taxon>
        <taxon>Metazoa</taxon>
        <taxon>Spiralia</taxon>
        <taxon>Lophotrochozoa</taxon>
        <taxon>Platyhelminthes</taxon>
        <taxon>Trematoda</taxon>
        <taxon>Digenea</taxon>
        <taxon>Strigeidida</taxon>
        <taxon>Schistosomatoidea</taxon>
        <taxon>Schistosomatidae</taxon>
        <taxon>Schistosoma</taxon>
    </lineage>
</organism>
<evidence type="ECO:0000256" key="2">
    <source>
        <dbReference type="SAM" id="MobiDB-lite"/>
    </source>
</evidence>
<feature type="coiled-coil region" evidence="1">
    <location>
        <begin position="1666"/>
        <end position="1693"/>
    </location>
</feature>
<keyword evidence="1" id="KW-0175">Coiled coil</keyword>
<feature type="coiled-coil region" evidence="1">
    <location>
        <begin position="1042"/>
        <end position="1069"/>
    </location>
</feature>
<feature type="coiled-coil region" evidence="1">
    <location>
        <begin position="3104"/>
        <end position="3164"/>
    </location>
</feature>
<dbReference type="Gene3D" id="1.20.58.60">
    <property type="match status" value="1"/>
</dbReference>
<feature type="coiled-coil region" evidence="1">
    <location>
        <begin position="210"/>
        <end position="237"/>
    </location>
</feature>
<feature type="coiled-coil region" evidence="1">
    <location>
        <begin position="784"/>
        <end position="847"/>
    </location>
</feature>
<feature type="region of interest" description="Disordered" evidence="2">
    <location>
        <begin position="3352"/>
        <end position="3405"/>
    </location>
</feature>
<feature type="coiled-coil region" evidence="1">
    <location>
        <begin position="22"/>
        <end position="49"/>
    </location>
</feature>
<dbReference type="WBParaSite" id="SMRG1_20870.1">
    <property type="protein sequence ID" value="SMRG1_20870.1"/>
    <property type="gene ID" value="SMRG1_20870"/>
</dbReference>
<proteinExistence type="predicted"/>
<feature type="compositionally biased region" description="Low complexity" evidence="2">
    <location>
        <begin position="3359"/>
        <end position="3372"/>
    </location>
</feature>
<evidence type="ECO:0000256" key="1">
    <source>
        <dbReference type="SAM" id="Coils"/>
    </source>
</evidence>
<feature type="coiled-coil region" evidence="1">
    <location>
        <begin position="573"/>
        <end position="667"/>
    </location>
</feature>
<feature type="compositionally biased region" description="Polar residues" evidence="2">
    <location>
        <begin position="3377"/>
        <end position="3405"/>
    </location>
</feature>
<feature type="coiled-coil region" evidence="1">
    <location>
        <begin position="2543"/>
        <end position="2584"/>
    </location>
</feature>
<protein>
    <submittedName>
        <fullName evidence="4">Uncharacterized protein</fullName>
    </submittedName>
</protein>
<dbReference type="PANTHER" id="PTHR32114:SF2">
    <property type="entry name" value="ABC TRANSPORTER ABCH.3"/>
    <property type="match status" value="1"/>
</dbReference>
<dbReference type="Proteomes" id="UP000050790">
    <property type="component" value="Unassembled WGS sequence"/>
</dbReference>
<feature type="coiled-coil region" evidence="1">
    <location>
        <begin position="456"/>
        <end position="501"/>
    </location>
</feature>
<dbReference type="PANTHER" id="PTHR32114">
    <property type="entry name" value="ABC TRANSPORTER ABCH.3"/>
    <property type="match status" value="1"/>
</dbReference>
<evidence type="ECO:0000313" key="3">
    <source>
        <dbReference type="Proteomes" id="UP000050790"/>
    </source>
</evidence>
<accession>A0AA84ZCJ4</accession>